<sequence length="159" mass="17249">DVSEKLDSVNEKQIEESATISTDADAKEIETPAVTEEPVISANEATAPVDDVKETPNALEEIAQEVVEDEVIEDSTKSVDEGSQDITTLDDSKNNDTEVTDETADEVSAGVTPMTSQSVLELDDENETLVLNSDIDSTSSGENDEERDDEDDGRYYDVI</sequence>
<feature type="compositionally biased region" description="Basic and acidic residues" evidence="1">
    <location>
        <begin position="1"/>
        <end position="15"/>
    </location>
</feature>
<dbReference type="EMBL" id="CACTIH010008100">
    <property type="protein sequence ID" value="CAA3019221.1"/>
    <property type="molecule type" value="Genomic_DNA"/>
</dbReference>
<feature type="region of interest" description="Disordered" evidence="1">
    <location>
        <begin position="70"/>
        <end position="159"/>
    </location>
</feature>
<name>A0A8S0URM3_OLEEU</name>
<organism evidence="2 3">
    <name type="scientific">Olea europaea subsp. europaea</name>
    <dbReference type="NCBI Taxonomy" id="158383"/>
    <lineage>
        <taxon>Eukaryota</taxon>
        <taxon>Viridiplantae</taxon>
        <taxon>Streptophyta</taxon>
        <taxon>Embryophyta</taxon>
        <taxon>Tracheophyta</taxon>
        <taxon>Spermatophyta</taxon>
        <taxon>Magnoliopsida</taxon>
        <taxon>eudicotyledons</taxon>
        <taxon>Gunneridae</taxon>
        <taxon>Pentapetalae</taxon>
        <taxon>asterids</taxon>
        <taxon>lamiids</taxon>
        <taxon>Lamiales</taxon>
        <taxon>Oleaceae</taxon>
        <taxon>Oleeae</taxon>
        <taxon>Olea</taxon>
    </lineage>
</organism>
<feature type="compositionally biased region" description="Acidic residues" evidence="1">
    <location>
        <begin position="142"/>
        <end position="152"/>
    </location>
</feature>
<feature type="non-terminal residue" evidence="2">
    <location>
        <position position="159"/>
    </location>
</feature>
<feature type="region of interest" description="Disordered" evidence="1">
    <location>
        <begin position="1"/>
        <end position="52"/>
    </location>
</feature>
<accession>A0A8S0URM3</accession>
<reference evidence="2 3" key="1">
    <citation type="submission" date="2019-12" db="EMBL/GenBank/DDBJ databases">
        <authorList>
            <person name="Alioto T."/>
            <person name="Alioto T."/>
            <person name="Gomez Garrido J."/>
        </authorList>
    </citation>
    <scope>NUCLEOTIDE SEQUENCE [LARGE SCALE GENOMIC DNA]</scope>
</reference>
<feature type="non-terminal residue" evidence="2">
    <location>
        <position position="1"/>
    </location>
</feature>
<feature type="compositionally biased region" description="Polar residues" evidence="1">
    <location>
        <begin position="129"/>
        <end position="140"/>
    </location>
</feature>
<gene>
    <name evidence="2" type="ORF">OLEA9_A054402</name>
</gene>
<evidence type="ECO:0000313" key="2">
    <source>
        <dbReference type="EMBL" id="CAA3019221.1"/>
    </source>
</evidence>
<proteinExistence type="predicted"/>
<evidence type="ECO:0000313" key="3">
    <source>
        <dbReference type="Proteomes" id="UP000594638"/>
    </source>
</evidence>
<dbReference type="AlphaFoldDB" id="A0A8S0URM3"/>
<evidence type="ECO:0000256" key="1">
    <source>
        <dbReference type="SAM" id="MobiDB-lite"/>
    </source>
</evidence>
<keyword evidence="3" id="KW-1185">Reference proteome</keyword>
<dbReference type="Gramene" id="OE9A054402T1">
    <property type="protein sequence ID" value="OE9A054402C1"/>
    <property type="gene ID" value="OE9A054402"/>
</dbReference>
<dbReference type="Proteomes" id="UP000594638">
    <property type="component" value="Unassembled WGS sequence"/>
</dbReference>
<protein>
    <submittedName>
        <fullName evidence="2">Uncharacterized protein</fullName>
    </submittedName>
</protein>
<comment type="caution">
    <text evidence="2">The sequence shown here is derived from an EMBL/GenBank/DDBJ whole genome shotgun (WGS) entry which is preliminary data.</text>
</comment>